<proteinExistence type="predicted"/>
<name>A0AA35RCV6_GEOBA</name>
<organism evidence="1 2">
    <name type="scientific">Geodia barretti</name>
    <name type="common">Barrett's horny sponge</name>
    <dbReference type="NCBI Taxonomy" id="519541"/>
    <lineage>
        <taxon>Eukaryota</taxon>
        <taxon>Metazoa</taxon>
        <taxon>Porifera</taxon>
        <taxon>Demospongiae</taxon>
        <taxon>Heteroscleromorpha</taxon>
        <taxon>Tetractinellida</taxon>
        <taxon>Astrophorina</taxon>
        <taxon>Geodiidae</taxon>
        <taxon>Geodia</taxon>
    </lineage>
</organism>
<keyword evidence="2" id="KW-1185">Reference proteome</keyword>
<accession>A0AA35RCV6</accession>
<dbReference type="EMBL" id="CASHTH010000926">
    <property type="protein sequence ID" value="CAI8009140.1"/>
    <property type="molecule type" value="Genomic_DNA"/>
</dbReference>
<sequence>MACRSCRHPNPWSAGSWRALAAGATNSSRSCRPLGGRATVERIAVNAVMAGCLPEHMPVVITALEAMMDERFNLRGVMCSTGIHTPLLIVNGPIVKELDINGGYNCFGSGWRANGTIGRAVKLVLLNLGGAIPGETNKATFGHPGAYTYCVAEDEDANPWEPMHVELGFAPTDSTVSVFPAEAPHNIMYHASHSRNFLTVVADTMCTLGNVQMYVMGDTFVVIGPEHAKFLHRDGWNKRDIRQFLFEHARKPVRKLRQGGPPQGDSRRGHFWPRYIDADDDDQMVPVVRAPDRINIFVAGGAGGPHSAYLPGWGSRRVTRKIQR</sequence>
<protein>
    <submittedName>
        <fullName evidence="1">Uncharacterized protein</fullName>
    </submittedName>
</protein>
<reference evidence="1" key="1">
    <citation type="submission" date="2023-03" db="EMBL/GenBank/DDBJ databases">
        <authorList>
            <person name="Steffen K."/>
            <person name="Cardenas P."/>
        </authorList>
    </citation>
    <scope>NUCLEOTIDE SEQUENCE</scope>
</reference>
<dbReference type="Proteomes" id="UP001174909">
    <property type="component" value="Unassembled WGS sequence"/>
</dbReference>
<evidence type="ECO:0000313" key="1">
    <source>
        <dbReference type="EMBL" id="CAI8009140.1"/>
    </source>
</evidence>
<dbReference type="AlphaFoldDB" id="A0AA35RCV6"/>
<evidence type="ECO:0000313" key="2">
    <source>
        <dbReference type="Proteomes" id="UP001174909"/>
    </source>
</evidence>
<gene>
    <name evidence="1" type="ORF">GBAR_LOCUS6189</name>
</gene>
<comment type="caution">
    <text evidence="1">The sequence shown here is derived from an EMBL/GenBank/DDBJ whole genome shotgun (WGS) entry which is preliminary data.</text>
</comment>